<organism evidence="7 8">
    <name type="scientific">Rhodocollybia butyracea</name>
    <dbReference type="NCBI Taxonomy" id="206335"/>
    <lineage>
        <taxon>Eukaryota</taxon>
        <taxon>Fungi</taxon>
        <taxon>Dikarya</taxon>
        <taxon>Basidiomycota</taxon>
        <taxon>Agaricomycotina</taxon>
        <taxon>Agaricomycetes</taxon>
        <taxon>Agaricomycetidae</taxon>
        <taxon>Agaricales</taxon>
        <taxon>Marasmiineae</taxon>
        <taxon>Omphalotaceae</taxon>
        <taxon>Rhodocollybia</taxon>
    </lineage>
</organism>
<dbReference type="InterPro" id="IPR007471">
    <property type="entry name" value="N-end_Aminoacyl_Trfase_N"/>
</dbReference>
<evidence type="ECO:0000313" key="8">
    <source>
        <dbReference type="Proteomes" id="UP000772434"/>
    </source>
</evidence>
<gene>
    <name evidence="7" type="ORF">BDP27DRAFT_1314785</name>
</gene>
<dbReference type="OrthoDB" id="74183at2759"/>
<accession>A0A9P5UE77</accession>
<sequence>MILSIGAPGGRYTSTCGYCSPPGERSAADSFRNAASLVAFQISNEVYQIMINRGWRRSGKYCYKPHLLSSCCPPYTIKLDVTSFKPSKHHKKLLNRWNNLVQYGDKEERDNKRKGRDNAEFNLLASVHASDFCSDVDQGFVHRYEMTLEPCSYTDEKYELFKKYQSEIHHDPSTPAGFERFLVSSPLQPEIISYQSSPPSHLPKNYGSYHWCYRLDGKLIAVSVIDILPQCVSSVYFMYDKDYESHSLGKLSVLRETALAQELHAAGASSLRALYLGYYIHSCQKMRYKGEYQPSYLCDPETYEWYPLADCLKPLMENRYSCFTRPEHSIGGEPDQQLVRDFECYAPQEPDEDTLQRIKLVSSIKGSRVSVIPADLSPEWNDPLSRKDLLCCVEELGIELASKIIFQL</sequence>
<proteinExistence type="inferred from homology"/>
<dbReference type="Pfam" id="PF04377">
    <property type="entry name" value="ATE_C"/>
    <property type="match status" value="1"/>
</dbReference>
<evidence type="ECO:0000259" key="6">
    <source>
        <dbReference type="Pfam" id="PF04377"/>
    </source>
</evidence>
<dbReference type="Pfam" id="PF04376">
    <property type="entry name" value="ATE_N"/>
    <property type="match status" value="1"/>
</dbReference>
<dbReference type="Proteomes" id="UP000772434">
    <property type="component" value="Unassembled WGS sequence"/>
</dbReference>
<evidence type="ECO:0000256" key="2">
    <source>
        <dbReference type="ARBA" id="ARBA00012025"/>
    </source>
</evidence>
<dbReference type="InterPro" id="IPR030700">
    <property type="entry name" value="N-end_Aminoacyl_Trfase"/>
</dbReference>
<comment type="caution">
    <text evidence="7">The sequence shown here is derived from an EMBL/GenBank/DDBJ whole genome shotgun (WGS) entry which is preliminary data.</text>
</comment>
<reference evidence="7" key="1">
    <citation type="submission" date="2020-11" db="EMBL/GenBank/DDBJ databases">
        <authorList>
            <consortium name="DOE Joint Genome Institute"/>
            <person name="Ahrendt S."/>
            <person name="Riley R."/>
            <person name="Andreopoulos W."/>
            <person name="Labutti K."/>
            <person name="Pangilinan J."/>
            <person name="Ruiz-Duenas F.J."/>
            <person name="Barrasa J.M."/>
            <person name="Sanchez-Garcia M."/>
            <person name="Camarero S."/>
            <person name="Miyauchi S."/>
            <person name="Serrano A."/>
            <person name="Linde D."/>
            <person name="Babiker R."/>
            <person name="Drula E."/>
            <person name="Ayuso-Fernandez I."/>
            <person name="Pacheco R."/>
            <person name="Padilla G."/>
            <person name="Ferreira P."/>
            <person name="Barriuso J."/>
            <person name="Kellner H."/>
            <person name="Castanera R."/>
            <person name="Alfaro M."/>
            <person name="Ramirez L."/>
            <person name="Pisabarro A.G."/>
            <person name="Kuo A."/>
            <person name="Tritt A."/>
            <person name="Lipzen A."/>
            <person name="He G."/>
            <person name="Yan M."/>
            <person name="Ng V."/>
            <person name="Cullen D."/>
            <person name="Martin F."/>
            <person name="Rosso M.-N."/>
            <person name="Henrissat B."/>
            <person name="Hibbett D."/>
            <person name="Martinez A.T."/>
            <person name="Grigoriev I.V."/>
        </authorList>
    </citation>
    <scope>NUCLEOTIDE SEQUENCE</scope>
    <source>
        <strain evidence="7">AH 40177</strain>
    </source>
</reference>
<evidence type="ECO:0000256" key="4">
    <source>
        <dbReference type="ARBA" id="ARBA00023315"/>
    </source>
</evidence>
<dbReference type="GO" id="GO:0005737">
    <property type="term" value="C:cytoplasm"/>
    <property type="evidence" value="ECO:0007669"/>
    <property type="project" value="TreeGrafter"/>
</dbReference>
<evidence type="ECO:0000256" key="1">
    <source>
        <dbReference type="ARBA" id="ARBA00009991"/>
    </source>
</evidence>
<dbReference type="InterPro" id="IPR007472">
    <property type="entry name" value="N-end_Aminoacyl_Trfase_C"/>
</dbReference>
<dbReference type="EC" id="2.3.2.8" evidence="2"/>
<feature type="domain" description="N-end rule aminoacyl transferase C-terminal" evidence="6">
    <location>
        <begin position="156"/>
        <end position="298"/>
    </location>
</feature>
<name>A0A9P5UE77_9AGAR</name>
<protein>
    <recommendedName>
        <fullName evidence="2">arginyltransferase</fullName>
        <ecNumber evidence="2">2.3.2.8</ecNumber>
    </recommendedName>
</protein>
<keyword evidence="8" id="KW-1185">Reference proteome</keyword>
<evidence type="ECO:0000256" key="3">
    <source>
        <dbReference type="ARBA" id="ARBA00022679"/>
    </source>
</evidence>
<dbReference type="GO" id="GO:0004057">
    <property type="term" value="F:arginyl-tRNA--protein transferase activity"/>
    <property type="evidence" value="ECO:0007669"/>
    <property type="project" value="UniProtKB-EC"/>
</dbReference>
<comment type="similarity">
    <text evidence="1">Belongs to the R-transferase family.</text>
</comment>
<keyword evidence="3 7" id="KW-0808">Transferase</keyword>
<evidence type="ECO:0000313" key="7">
    <source>
        <dbReference type="EMBL" id="KAF9075949.1"/>
    </source>
</evidence>
<dbReference type="InterPro" id="IPR016181">
    <property type="entry name" value="Acyl_CoA_acyltransferase"/>
</dbReference>
<dbReference type="PANTHER" id="PTHR21367:SF1">
    <property type="entry name" value="ARGINYL-TRNA--PROTEIN TRANSFERASE 1"/>
    <property type="match status" value="1"/>
</dbReference>
<evidence type="ECO:0000259" key="5">
    <source>
        <dbReference type="Pfam" id="PF04376"/>
    </source>
</evidence>
<dbReference type="PANTHER" id="PTHR21367">
    <property type="entry name" value="ARGININE-TRNA-PROTEIN TRANSFERASE 1"/>
    <property type="match status" value="1"/>
</dbReference>
<dbReference type="EMBL" id="JADNRY010000008">
    <property type="protein sequence ID" value="KAF9075949.1"/>
    <property type="molecule type" value="Genomic_DNA"/>
</dbReference>
<dbReference type="AlphaFoldDB" id="A0A9P5UE77"/>
<keyword evidence="4" id="KW-0012">Acyltransferase</keyword>
<dbReference type="SUPFAM" id="SSF55729">
    <property type="entry name" value="Acyl-CoA N-acyltransferases (Nat)"/>
    <property type="match status" value="1"/>
</dbReference>
<feature type="domain" description="N-end aminoacyl transferase N-terminal" evidence="5">
    <location>
        <begin position="14"/>
        <end position="92"/>
    </location>
</feature>